<evidence type="ECO:0000256" key="1">
    <source>
        <dbReference type="SAM" id="MobiDB-lite"/>
    </source>
</evidence>
<accession>A0A934KDD4</accession>
<gene>
    <name evidence="2" type="ORF">JF922_20205</name>
</gene>
<name>A0A934KDD4_9BACT</name>
<protein>
    <submittedName>
        <fullName evidence="2">Uncharacterized protein</fullName>
    </submittedName>
</protein>
<dbReference type="RefSeq" id="WP_338204183.1">
    <property type="nucleotide sequence ID" value="NZ_JAEKNR010000201.1"/>
</dbReference>
<dbReference type="EMBL" id="JAEKNR010000201">
    <property type="protein sequence ID" value="MBJ7600383.1"/>
    <property type="molecule type" value="Genomic_DNA"/>
</dbReference>
<organism evidence="2 3">
    <name type="scientific">Candidatus Nephthysia bennettiae</name>
    <dbReference type="NCBI Taxonomy" id="3127016"/>
    <lineage>
        <taxon>Bacteria</taxon>
        <taxon>Bacillati</taxon>
        <taxon>Candidatus Dormiibacterota</taxon>
        <taxon>Candidatus Dormibacteria</taxon>
        <taxon>Candidatus Dormibacterales</taxon>
        <taxon>Candidatus Dormibacteraceae</taxon>
        <taxon>Candidatus Nephthysia</taxon>
    </lineage>
</organism>
<proteinExistence type="predicted"/>
<sequence>MPVRSVVLINESSMPLTPDRLHEVARALQIQVVRDFQPVWDETASVTVAASSQVPAGAWPIRIVDDSALLGVHNDDRGHPYAVIRAATDWTITASHELLEMLVNPEGDRVIDGPDIDPDHRGRRVEYLVEVCDACQVYDYPVGTVPVSDFLIPEYFRPERPATGRVDFLGRLSSPMDVPKGCHLSWWDPQDRRWHQRQADGRFVRDAASADAGSLRQDRDEAFAAATGELRHDLQAARRAMFRDVAEAALQELFAGDQRMRQIIARAAEKYGWDRAQTEEASREYRRHLLLRYLHPGLRVAALNKAGDLLWHEHIIDTEKYRQDCERIFGAVLDHQPFYETSTVPPEQDPDLQEAGKLYEHEFGTAPPELAKTSG</sequence>
<feature type="region of interest" description="Disordered" evidence="1">
    <location>
        <begin position="342"/>
        <end position="375"/>
    </location>
</feature>
<evidence type="ECO:0000313" key="3">
    <source>
        <dbReference type="Proteomes" id="UP000612893"/>
    </source>
</evidence>
<comment type="caution">
    <text evidence="2">The sequence shown here is derived from an EMBL/GenBank/DDBJ whole genome shotgun (WGS) entry which is preliminary data.</text>
</comment>
<evidence type="ECO:0000313" key="2">
    <source>
        <dbReference type="EMBL" id="MBJ7600383.1"/>
    </source>
</evidence>
<dbReference type="Proteomes" id="UP000612893">
    <property type="component" value="Unassembled WGS sequence"/>
</dbReference>
<reference evidence="2" key="1">
    <citation type="submission" date="2020-10" db="EMBL/GenBank/DDBJ databases">
        <title>Ca. Dormibacterota MAGs.</title>
        <authorList>
            <person name="Montgomery K."/>
        </authorList>
    </citation>
    <scope>NUCLEOTIDE SEQUENCE [LARGE SCALE GENOMIC DNA]</scope>
    <source>
        <strain evidence="2">SC8812_S17_10</strain>
    </source>
</reference>
<dbReference type="AlphaFoldDB" id="A0A934KDD4"/>
<keyword evidence="3" id="KW-1185">Reference proteome</keyword>